<keyword evidence="1" id="KW-0732">Signal</keyword>
<organism evidence="2 3">
    <name type="scientific">Austropuccinia psidii MF-1</name>
    <dbReference type="NCBI Taxonomy" id="1389203"/>
    <lineage>
        <taxon>Eukaryota</taxon>
        <taxon>Fungi</taxon>
        <taxon>Dikarya</taxon>
        <taxon>Basidiomycota</taxon>
        <taxon>Pucciniomycotina</taxon>
        <taxon>Pucciniomycetes</taxon>
        <taxon>Pucciniales</taxon>
        <taxon>Sphaerophragmiaceae</taxon>
        <taxon>Austropuccinia</taxon>
    </lineage>
</organism>
<feature type="signal peptide" evidence="1">
    <location>
        <begin position="1"/>
        <end position="28"/>
    </location>
</feature>
<accession>A0A9Q3DSG9</accession>
<evidence type="ECO:0000313" key="2">
    <source>
        <dbReference type="EMBL" id="MBW0508534.1"/>
    </source>
</evidence>
<gene>
    <name evidence="2" type="ORF">O181_048249</name>
</gene>
<dbReference type="EMBL" id="AVOT02020385">
    <property type="protein sequence ID" value="MBW0508534.1"/>
    <property type="molecule type" value="Genomic_DNA"/>
</dbReference>
<proteinExistence type="predicted"/>
<sequence>MMDKFMRWSGPMRFNLALRIIAFIVVEARKTRSYSRRSALACHSYSDTNTDAASCNNQANMYCASCTSGSAIGRGCIRVPDPAANTTVVDTNSTQVCTVSFMKTENGTIACKNENASYECKSATPGHSSCNACTQS</sequence>
<keyword evidence="3" id="KW-1185">Reference proteome</keyword>
<evidence type="ECO:0000256" key="1">
    <source>
        <dbReference type="SAM" id="SignalP"/>
    </source>
</evidence>
<feature type="chain" id="PRO_5040512422" description="Secreted protein" evidence="1">
    <location>
        <begin position="29"/>
        <end position="136"/>
    </location>
</feature>
<evidence type="ECO:0008006" key="4">
    <source>
        <dbReference type="Google" id="ProtNLM"/>
    </source>
</evidence>
<reference evidence="2" key="1">
    <citation type="submission" date="2021-03" db="EMBL/GenBank/DDBJ databases">
        <title>Draft genome sequence of rust myrtle Austropuccinia psidii MF-1, a brazilian biotype.</title>
        <authorList>
            <person name="Quecine M.C."/>
            <person name="Pachon D.M.R."/>
            <person name="Bonatelli M.L."/>
            <person name="Correr F.H."/>
            <person name="Franceschini L.M."/>
            <person name="Leite T.F."/>
            <person name="Margarido G.R.A."/>
            <person name="Almeida C.A."/>
            <person name="Ferrarezi J.A."/>
            <person name="Labate C.A."/>
        </authorList>
    </citation>
    <scope>NUCLEOTIDE SEQUENCE</scope>
    <source>
        <strain evidence="2">MF-1</strain>
    </source>
</reference>
<name>A0A9Q3DSG9_9BASI</name>
<protein>
    <recommendedName>
        <fullName evidence="4">Secreted protein</fullName>
    </recommendedName>
</protein>
<dbReference type="AlphaFoldDB" id="A0A9Q3DSG9"/>
<evidence type="ECO:0000313" key="3">
    <source>
        <dbReference type="Proteomes" id="UP000765509"/>
    </source>
</evidence>
<dbReference type="Proteomes" id="UP000765509">
    <property type="component" value="Unassembled WGS sequence"/>
</dbReference>
<dbReference type="OrthoDB" id="10548708at2759"/>
<comment type="caution">
    <text evidence="2">The sequence shown here is derived from an EMBL/GenBank/DDBJ whole genome shotgun (WGS) entry which is preliminary data.</text>
</comment>